<dbReference type="Gene3D" id="2.80.10.50">
    <property type="match status" value="1"/>
</dbReference>
<dbReference type="PROSITE" id="PS50231">
    <property type="entry name" value="RICIN_B_LECTIN"/>
    <property type="match status" value="1"/>
</dbReference>
<feature type="transmembrane region" description="Helical" evidence="1">
    <location>
        <begin position="409"/>
        <end position="428"/>
    </location>
</feature>
<evidence type="ECO:0000313" key="2">
    <source>
        <dbReference type="EMBL" id="ARF11396.1"/>
    </source>
</evidence>
<keyword evidence="1" id="KW-0812">Transmembrane</keyword>
<dbReference type="EMBL" id="KY684108">
    <property type="protein sequence ID" value="ARF11396.1"/>
    <property type="molecule type" value="Genomic_DNA"/>
</dbReference>
<gene>
    <name evidence="2" type="ORF">Klosneuvirus_1_253</name>
</gene>
<evidence type="ECO:0000256" key="1">
    <source>
        <dbReference type="SAM" id="Phobius"/>
    </source>
</evidence>
<accession>A0A1V0SI42</accession>
<proteinExistence type="predicted"/>
<keyword evidence="1" id="KW-0472">Membrane</keyword>
<name>A0A1V0SI42_9VIRU</name>
<reference evidence="2" key="1">
    <citation type="journal article" date="2017" name="Science">
        <title>Giant viruses with an expanded complement of translation system components.</title>
        <authorList>
            <person name="Schulz F."/>
            <person name="Yutin N."/>
            <person name="Ivanova N.N."/>
            <person name="Ortega D.R."/>
            <person name="Lee T.K."/>
            <person name="Vierheilig J."/>
            <person name="Daims H."/>
            <person name="Horn M."/>
            <person name="Wagner M."/>
            <person name="Jensen G.J."/>
            <person name="Kyrpides N.C."/>
            <person name="Koonin E.V."/>
            <person name="Woyke T."/>
        </authorList>
    </citation>
    <scope>NUCLEOTIDE SEQUENCE</scope>
    <source>
        <strain evidence="2">KNV1</strain>
    </source>
</reference>
<organism evidence="2">
    <name type="scientific">Klosneuvirus KNV1</name>
    <dbReference type="NCBI Taxonomy" id="1977640"/>
    <lineage>
        <taxon>Viruses</taxon>
        <taxon>Varidnaviria</taxon>
        <taxon>Bamfordvirae</taxon>
        <taxon>Nucleocytoviricota</taxon>
        <taxon>Megaviricetes</taxon>
        <taxon>Imitervirales</taxon>
        <taxon>Mimiviridae</taxon>
        <taxon>Klosneuvirinae</taxon>
        <taxon>Klosneuvirus</taxon>
    </lineage>
</organism>
<keyword evidence="1" id="KW-1133">Transmembrane helix</keyword>
<protein>
    <submittedName>
        <fullName evidence="2">Uncharacterized protein</fullName>
    </submittedName>
</protein>
<sequence length="433" mass="50021">MNSIIITDIYSNKLSQDKDMNGLLPFIIINITQPLFLLEKVKYINDNDSIWKINLRRMFAMLYTHGINPSGFSLLGDLWFPSQSLPQKVQILLVNVDNRLSQFPINFVNIDQNIWKPVGPDGFQAIGLIHATTKPSLRSLKVVNKSYLLPYNKTSPIIDKKTSMNEFNLLSIIGIDRYTIDRTQFLPNSPKIDVRLSSKSSGKYITNYNDTIVLNNEQQNNIDNVQTVSYTGNGELKMNGMCMDLHDNDTITLEKCNQQMNQKWYPYDDAYISYNQHKCLTQRNNNVGGIDCDDNINQKWRTSDLISVIDSGQDSIATWKTQEGKNVVLIQPDIPWYVNKKKDAQKYMDNLNNNTYYDYAKFDSKFALDPSRPDMGYGYSYAQRHGKPCQCLECKKQNNVEHFDSSEKFSLNTFIFTLFFIVVALIIIRRYII</sequence>
<dbReference type="InterPro" id="IPR035992">
    <property type="entry name" value="Ricin_B-like_lectins"/>
</dbReference>
<dbReference type="SUPFAM" id="SSF50370">
    <property type="entry name" value="Ricin B-like lectins"/>
    <property type="match status" value="1"/>
</dbReference>